<reference evidence="5 7" key="3">
    <citation type="submission" date="2016-10" db="EMBL/GenBank/DDBJ databases">
        <authorList>
            <person name="Varghese N."/>
            <person name="Submissions S."/>
        </authorList>
    </citation>
    <scope>NUCLEOTIDE SEQUENCE [LARGE SCALE GENOMIC DNA]</scope>
    <source>
        <strain evidence="5 7">Gm-149</strain>
    </source>
</reference>
<dbReference type="Proteomes" id="UP000093226">
    <property type="component" value="Unassembled WGS sequence"/>
</dbReference>
<proteinExistence type="predicted"/>
<dbReference type="EMBL" id="BJVF01000001">
    <property type="protein sequence ID" value="GEL09324.1"/>
    <property type="molecule type" value="Genomic_DNA"/>
</dbReference>
<dbReference type="Proteomes" id="UP000321579">
    <property type="component" value="Unassembled WGS sequence"/>
</dbReference>
<feature type="transmembrane region" description="Helical" evidence="1">
    <location>
        <begin position="244"/>
        <end position="267"/>
    </location>
</feature>
<sequence>METPNDLITLLPPDLIKFILVVLFSLLIGLEQRRQFLNSSIGSRFGTDRTFTLIGILGFILFKLDPHTLIPFLGGGLVLGLFLAVFYFNKSAQQKKFSITSIVVALITFCLAPLIYTQADWLVILIVVSVLILVEIKEALFDFSKKIDDNEFITLAKFLVIAGVILPLLPNTPFSDTITISPYKFWVAIVAVSGISYFSYLLQKFVFPKSGILLTGILGGLYSSTATTFILAKKSKESDRDFKITAAIILATTMMFIRIFILAYLFNKSIALQLAPTLSILAIISASIALYFIWADSNQLNKLSQQSEINSLSNPLEFKTSLVFGILFIVFAFLTGFINTQYGTSGIQILSFAVGVTDIDPFIINIFQSKWSINEGILATAVINAVTSNNLLKMIYAMSLSKKSINKPILFSFSILIITGLVVSFLF</sequence>
<keyword evidence="1" id="KW-0812">Transmembrane</keyword>
<dbReference type="STRING" id="551990.SAMN05192550_1680"/>
<evidence type="ECO:0000259" key="2">
    <source>
        <dbReference type="Pfam" id="PF13194"/>
    </source>
</evidence>
<dbReference type="OrthoDB" id="9813718at2"/>
<feature type="transmembrane region" description="Helical" evidence="1">
    <location>
        <begin position="68"/>
        <end position="88"/>
    </location>
</feature>
<name>A0A1B9DYE8_9FLAO</name>
<reference evidence="3 8" key="4">
    <citation type="submission" date="2019-07" db="EMBL/GenBank/DDBJ databases">
        <title>Whole genome shotgun sequence of Flavobacterium glycines NBRC 105008.</title>
        <authorList>
            <person name="Hosoyama A."/>
            <person name="Uohara A."/>
            <person name="Ohji S."/>
            <person name="Ichikawa N."/>
        </authorList>
    </citation>
    <scope>NUCLEOTIDE SEQUENCE [LARGE SCALE GENOMIC DNA]</scope>
    <source>
        <strain evidence="3 8">NBRC 105008</strain>
    </source>
</reference>
<dbReference type="EMBL" id="LVEO01000002">
    <property type="protein sequence ID" value="OCB74697.1"/>
    <property type="molecule type" value="Genomic_DNA"/>
</dbReference>
<dbReference type="EMBL" id="FNEO01000001">
    <property type="protein sequence ID" value="SDJ11066.1"/>
    <property type="molecule type" value="Genomic_DNA"/>
</dbReference>
<feature type="transmembrane region" description="Helical" evidence="1">
    <location>
        <begin position="321"/>
        <end position="339"/>
    </location>
</feature>
<evidence type="ECO:0000313" key="5">
    <source>
        <dbReference type="EMBL" id="SDJ11066.1"/>
    </source>
</evidence>
<evidence type="ECO:0000313" key="7">
    <source>
        <dbReference type="Proteomes" id="UP000182367"/>
    </source>
</evidence>
<evidence type="ECO:0000313" key="3">
    <source>
        <dbReference type="EMBL" id="GEL09324.1"/>
    </source>
</evidence>
<feature type="transmembrane region" description="Helical" evidence="1">
    <location>
        <begin position="183"/>
        <end position="200"/>
    </location>
</feature>
<dbReference type="Pfam" id="PF13194">
    <property type="entry name" value="DUF4010"/>
    <property type="match status" value="1"/>
</dbReference>
<dbReference type="InterPro" id="IPR025105">
    <property type="entry name" value="DUF4010"/>
</dbReference>
<keyword evidence="1" id="KW-0472">Membrane</keyword>
<evidence type="ECO:0000313" key="8">
    <source>
        <dbReference type="Proteomes" id="UP000321579"/>
    </source>
</evidence>
<protein>
    <submittedName>
        <fullName evidence="5">Uncharacterized membrane protein, DUF4010 family</fullName>
    </submittedName>
</protein>
<evidence type="ECO:0000313" key="6">
    <source>
        <dbReference type="Proteomes" id="UP000093226"/>
    </source>
</evidence>
<accession>A0A1B9DYE8</accession>
<feature type="transmembrane region" description="Helical" evidence="1">
    <location>
        <begin position="97"/>
        <end position="115"/>
    </location>
</feature>
<feature type="transmembrane region" description="Helical" evidence="1">
    <location>
        <begin position="152"/>
        <end position="171"/>
    </location>
</feature>
<evidence type="ECO:0000256" key="1">
    <source>
        <dbReference type="SAM" id="Phobius"/>
    </source>
</evidence>
<reference evidence="4" key="2">
    <citation type="submission" date="2016-03" db="EMBL/GenBank/DDBJ databases">
        <authorList>
            <person name="Ploux O."/>
        </authorList>
    </citation>
    <scope>NUCLEOTIDE SEQUENCE</scope>
    <source>
        <strain evidence="4">NBRC 105008</strain>
    </source>
</reference>
<feature type="transmembrane region" description="Helical" evidence="1">
    <location>
        <begin position="212"/>
        <end position="232"/>
    </location>
</feature>
<feature type="transmembrane region" description="Helical" evidence="1">
    <location>
        <begin position="15"/>
        <end position="33"/>
    </location>
</feature>
<dbReference type="PANTHER" id="PTHR39084">
    <property type="entry name" value="MEMBRANE PROTEIN-RELATED"/>
    <property type="match status" value="1"/>
</dbReference>
<feature type="transmembrane region" description="Helical" evidence="1">
    <location>
        <begin position="274"/>
        <end position="294"/>
    </location>
</feature>
<dbReference type="PANTHER" id="PTHR39084:SF1">
    <property type="entry name" value="DUF4010 DOMAIN-CONTAINING PROTEIN"/>
    <property type="match status" value="1"/>
</dbReference>
<dbReference type="RefSeq" id="WP_066324264.1">
    <property type="nucleotide sequence ID" value="NZ_BJVF01000001.1"/>
</dbReference>
<feature type="transmembrane region" description="Helical" evidence="1">
    <location>
        <begin position="121"/>
        <end position="140"/>
    </location>
</feature>
<feature type="domain" description="DUF4010" evidence="2">
    <location>
        <begin position="190"/>
        <end position="400"/>
    </location>
</feature>
<gene>
    <name evidence="4" type="ORF">FBGL_01640</name>
    <name evidence="3" type="ORF">FGL01_00630</name>
    <name evidence="5" type="ORF">SAMN05192550_1680</name>
</gene>
<feature type="transmembrane region" description="Helical" evidence="1">
    <location>
        <begin position="408"/>
        <end position="426"/>
    </location>
</feature>
<comment type="caution">
    <text evidence="4">The sequence shown here is derived from an EMBL/GenBank/DDBJ whole genome shotgun (WGS) entry which is preliminary data.</text>
</comment>
<dbReference type="AlphaFoldDB" id="A0A1B9DYE8"/>
<keyword evidence="7" id="KW-1185">Reference proteome</keyword>
<keyword evidence="1" id="KW-1133">Transmembrane helix</keyword>
<dbReference type="Proteomes" id="UP000182367">
    <property type="component" value="Unassembled WGS sequence"/>
</dbReference>
<organism evidence="4 6">
    <name type="scientific">Flavobacterium glycines</name>
    <dbReference type="NCBI Taxonomy" id="551990"/>
    <lineage>
        <taxon>Bacteria</taxon>
        <taxon>Pseudomonadati</taxon>
        <taxon>Bacteroidota</taxon>
        <taxon>Flavobacteriia</taxon>
        <taxon>Flavobacteriales</taxon>
        <taxon>Flavobacteriaceae</taxon>
        <taxon>Flavobacterium</taxon>
    </lineage>
</organism>
<evidence type="ECO:0000313" key="4">
    <source>
        <dbReference type="EMBL" id="OCB74697.1"/>
    </source>
</evidence>
<reference evidence="6" key="1">
    <citation type="submission" date="2016-03" db="EMBL/GenBank/DDBJ databases">
        <title>Draft genome sequence of Paenibacillus glacialis DSM 22343.</title>
        <authorList>
            <person name="Shin S.-K."/>
            <person name="Yi H."/>
        </authorList>
    </citation>
    <scope>NUCLEOTIDE SEQUENCE [LARGE SCALE GENOMIC DNA]</scope>
    <source>
        <strain evidence="6">NBRC 105008</strain>
    </source>
</reference>